<comment type="caution">
    <text evidence="1">The sequence shown here is derived from an EMBL/GenBank/DDBJ whole genome shotgun (WGS) entry which is preliminary data.</text>
</comment>
<evidence type="ECO:0000313" key="1">
    <source>
        <dbReference type="EMBL" id="TDX84116.1"/>
    </source>
</evidence>
<dbReference type="RefSeq" id="WP_133944157.1">
    <property type="nucleotide sequence ID" value="NZ_SOEO01000002.1"/>
</dbReference>
<sequence length="65" mass="7708">MKKEVLKFGTRIRLTDYVQGYSAGSIFIISSLHSDMQKSFEYNCYLESDKSKRSTFFDDEFEIIY</sequence>
<gene>
    <name evidence="1" type="ORF">B0I22_1715</name>
</gene>
<dbReference type="AlphaFoldDB" id="A0A4V3H2H2"/>
<proteinExistence type="predicted"/>
<evidence type="ECO:0000313" key="2">
    <source>
        <dbReference type="Proteomes" id="UP000295313"/>
    </source>
</evidence>
<accession>A0A4V3H2H2</accession>
<keyword evidence="2" id="KW-1185">Reference proteome</keyword>
<dbReference type="EMBL" id="SOEO01000002">
    <property type="protein sequence ID" value="TDX84116.1"/>
    <property type="molecule type" value="Genomic_DNA"/>
</dbReference>
<protein>
    <submittedName>
        <fullName evidence="1">Uncharacterized protein</fullName>
    </submittedName>
</protein>
<dbReference type="Proteomes" id="UP000295313">
    <property type="component" value="Unassembled WGS sequence"/>
</dbReference>
<name>A0A4V3H2H2_9FLAO</name>
<organism evidence="1 2">
    <name type="scientific">Epilithonimonas xixisoli</name>
    <dbReference type="NCBI Taxonomy" id="1476462"/>
    <lineage>
        <taxon>Bacteria</taxon>
        <taxon>Pseudomonadati</taxon>
        <taxon>Bacteroidota</taxon>
        <taxon>Flavobacteriia</taxon>
        <taxon>Flavobacteriales</taxon>
        <taxon>Weeksellaceae</taxon>
        <taxon>Chryseobacterium group</taxon>
        <taxon>Epilithonimonas</taxon>
    </lineage>
</organism>
<reference evidence="1 2" key="1">
    <citation type="submission" date="2019-03" db="EMBL/GenBank/DDBJ databases">
        <title>Genomic Encyclopedia of Type Strains, Phase III (KMG-III): the genomes of soil and plant-associated and newly described type strains.</title>
        <authorList>
            <person name="Whitman W."/>
        </authorList>
    </citation>
    <scope>NUCLEOTIDE SEQUENCE [LARGE SCALE GENOMIC DNA]</scope>
    <source>
        <strain evidence="1 2">CGMCC 1.12802</strain>
    </source>
</reference>